<feature type="chain" id="PRO_5037084228" evidence="3">
    <location>
        <begin position="26"/>
        <end position="379"/>
    </location>
</feature>
<evidence type="ECO:0000259" key="5">
    <source>
        <dbReference type="Pfam" id="PF25917"/>
    </source>
</evidence>
<comment type="caution">
    <text evidence="8">The sequence shown here is derived from an EMBL/GenBank/DDBJ whole genome shotgun (WGS) entry which is preliminary data.</text>
</comment>
<feature type="signal peptide" evidence="3">
    <location>
        <begin position="1"/>
        <end position="25"/>
    </location>
</feature>
<dbReference type="InterPro" id="IPR058624">
    <property type="entry name" value="MdtA-like_HH"/>
</dbReference>
<dbReference type="GO" id="GO:0046677">
    <property type="term" value="P:response to antibiotic"/>
    <property type="evidence" value="ECO:0007669"/>
    <property type="project" value="TreeGrafter"/>
</dbReference>
<dbReference type="InterPro" id="IPR006143">
    <property type="entry name" value="RND_pump_MFP"/>
</dbReference>
<feature type="domain" description="Multidrug resistance protein MdtA-like alpha-helical hairpin" evidence="4">
    <location>
        <begin position="97"/>
        <end position="163"/>
    </location>
</feature>
<evidence type="ECO:0000259" key="6">
    <source>
        <dbReference type="Pfam" id="PF25944"/>
    </source>
</evidence>
<feature type="domain" description="Multidrug resistance protein MdtA-like barrel-sandwich hybrid" evidence="5">
    <location>
        <begin position="55"/>
        <end position="185"/>
    </location>
</feature>
<proteinExistence type="inferred from homology"/>
<reference evidence="8" key="1">
    <citation type="journal article" date="2018" name="Int. J. Syst. Evol. Microbiol.">
        <title>Carboxylicivirga sediminis sp. nov., isolated from coastal sediment.</title>
        <authorList>
            <person name="Wang F.Q."/>
            <person name="Ren L.H."/>
            <person name="Zou R.J."/>
            <person name="Sun Y.Z."/>
            <person name="Liu X.J."/>
            <person name="Jiang F."/>
            <person name="Liu L.J."/>
        </authorList>
    </citation>
    <scope>NUCLEOTIDE SEQUENCE</scope>
    <source>
        <strain evidence="8">JR1</strain>
    </source>
</reference>
<dbReference type="NCBIfam" id="TIGR01730">
    <property type="entry name" value="RND_mfp"/>
    <property type="match status" value="1"/>
</dbReference>
<keyword evidence="9" id="KW-1185">Reference proteome</keyword>
<dbReference type="EMBL" id="JAGTAR010000044">
    <property type="protein sequence ID" value="MBR8537934.1"/>
    <property type="molecule type" value="Genomic_DNA"/>
</dbReference>
<evidence type="ECO:0000259" key="4">
    <source>
        <dbReference type="Pfam" id="PF25876"/>
    </source>
</evidence>
<dbReference type="InterPro" id="IPR058626">
    <property type="entry name" value="MdtA-like_b-barrel"/>
</dbReference>
<comment type="similarity">
    <text evidence="2">Belongs to the membrane fusion protein (MFP) (TC 8.A.1) family.</text>
</comment>
<evidence type="ECO:0000256" key="3">
    <source>
        <dbReference type="SAM" id="SignalP"/>
    </source>
</evidence>
<dbReference type="AlphaFoldDB" id="A0A941FAE8"/>
<name>A0A941FAE8_9BACT</name>
<dbReference type="Pfam" id="PF25876">
    <property type="entry name" value="HH_MFP_RND"/>
    <property type="match status" value="1"/>
</dbReference>
<evidence type="ECO:0000256" key="1">
    <source>
        <dbReference type="ARBA" id="ARBA00004196"/>
    </source>
</evidence>
<evidence type="ECO:0000313" key="9">
    <source>
        <dbReference type="Proteomes" id="UP000679220"/>
    </source>
</evidence>
<dbReference type="PROSITE" id="PS51257">
    <property type="entry name" value="PROKAR_LIPOPROTEIN"/>
    <property type="match status" value="1"/>
</dbReference>
<dbReference type="InterPro" id="IPR058625">
    <property type="entry name" value="MdtA-like_BSH"/>
</dbReference>
<dbReference type="GO" id="GO:0022857">
    <property type="term" value="F:transmembrane transporter activity"/>
    <property type="evidence" value="ECO:0007669"/>
    <property type="project" value="InterPro"/>
</dbReference>
<feature type="domain" description="Multidrug resistance protein MdtA-like beta-barrel" evidence="6">
    <location>
        <begin position="201"/>
        <end position="292"/>
    </location>
</feature>
<keyword evidence="3" id="KW-0732">Signal</keyword>
<dbReference type="Gene3D" id="2.40.420.20">
    <property type="match status" value="1"/>
</dbReference>
<feature type="domain" description="Multidrug resistance protein MdtA-like C-terminal permuted SH3" evidence="7">
    <location>
        <begin position="299"/>
        <end position="358"/>
    </location>
</feature>
<dbReference type="Pfam" id="PF25917">
    <property type="entry name" value="BSH_RND"/>
    <property type="match status" value="1"/>
</dbReference>
<dbReference type="InterPro" id="IPR058627">
    <property type="entry name" value="MdtA-like_C"/>
</dbReference>
<protein>
    <submittedName>
        <fullName evidence="8">Efflux RND transporter periplasmic adaptor subunit</fullName>
    </submittedName>
</protein>
<dbReference type="Proteomes" id="UP000679220">
    <property type="component" value="Unassembled WGS sequence"/>
</dbReference>
<dbReference type="Gene3D" id="1.10.287.470">
    <property type="entry name" value="Helix hairpin bin"/>
    <property type="match status" value="1"/>
</dbReference>
<dbReference type="Pfam" id="PF25944">
    <property type="entry name" value="Beta-barrel_RND"/>
    <property type="match status" value="1"/>
</dbReference>
<dbReference type="PANTHER" id="PTHR30158">
    <property type="entry name" value="ACRA/E-RELATED COMPONENT OF DRUG EFFLUX TRANSPORTER"/>
    <property type="match status" value="1"/>
</dbReference>
<dbReference type="SUPFAM" id="SSF111369">
    <property type="entry name" value="HlyD-like secretion proteins"/>
    <property type="match status" value="1"/>
</dbReference>
<dbReference type="Gene3D" id="2.40.50.100">
    <property type="match status" value="1"/>
</dbReference>
<dbReference type="GO" id="GO:0005886">
    <property type="term" value="C:plasma membrane"/>
    <property type="evidence" value="ECO:0007669"/>
    <property type="project" value="TreeGrafter"/>
</dbReference>
<gene>
    <name evidence="8" type="ORF">KDU71_20350</name>
</gene>
<reference evidence="8" key="2">
    <citation type="submission" date="2021-04" db="EMBL/GenBank/DDBJ databases">
        <authorList>
            <person name="Zhang T."/>
            <person name="Zhang Y."/>
            <person name="Lu D."/>
            <person name="Zuo D."/>
            <person name="Du Z."/>
        </authorList>
    </citation>
    <scope>NUCLEOTIDE SEQUENCE</scope>
    <source>
        <strain evidence="8">JR1</strain>
    </source>
</reference>
<accession>A0A941FAE8</accession>
<dbReference type="GO" id="GO:0030313">
    <property type="term" value="C:cell envelope"/>
    <property type="evidence" value="ECO:0007669"/>
    <property type="project" value="UniProtKB-SubCell"/>
</dbReference>
<organism evidence="8 9">
    <name type="scientific">Carboxylicivirga sediminis</name>
    <dbReference type="NCBI Taxonomy" id="2006564"/>
    <lineage>
        <taxon>Bacteria</taxon>
        <taxon>Pseudomonadati</taxon>
        <taxon>Bacteroidota</taxon>
        <taxon>Bacteroidia</taxon>
        <taxon>Marinilabiliales</taxon>
        <taxon>Marinilabiliaceae</taxon>
        <taxon>Carboxylicivirga</taxon>
    </lineage>
</organism>
<comment type="subcellular location">
    <subcellularLocation>
        <location evidence="1">Cell envelope</location>
    </subcellularLocation>
</comment>
<dbReference type="PANTHER" id="PTHR30158:SF10">
    <property type="entry name" value="CATION EFFLUX PUMP"/>
    <property type="match status" value="1"/>
</dbReference>
<evidence type="ECO:0000256" key="2">
    <source>
        <dbReference type="ARBA" id="ARBA00009477"/>
    </source>
</evidence>
<dbReference type="Gene3D" id="2.40.30.170">
    <property type="match status" value="1"/>
</dbReference>
<dbReference type="Pfam" id="PF25967">
    <property type="entry name" value="RND-MFP_C"/>
    <property type="match status" value="1"/>
</dbReference>
<evidence type="ECO:0000313" key="8">
    <source>
        <dbReference type="EMBL" id="MBR8537934.1"/>
    </source>
</evidence>
<evidence type="ECO:0000259" key="7">
    <source>
        <dbReference type="Pfam" id="PF25967"/>
    </source>
</evidence>
<sequence>MRNYLALLMVLVVLSGCKNKQPAMAPPVIPVFTVKTEQIKLTKDFVGQTYGLFDISIRARVDGYLEGIHFKEGGRVKKGQLLYSIDPAPLDAKVAEALSMVAQAKTNLVKAESDYKRYKPLAETNAVSQSDYDAAVANFGAAQASLEAAEASLQYAKIQQSYSKIYSPISGIIGRSVAKVGDYVGREPNPVVLNTVSRLDTILVQFHLTEQQYLNLAQYAKAQETLKTPAKERQADILLFFADGSQHTDLGKFDFIGRNIDPTTGTVMVQASFPNTDELVRPGQFARLRLVLTEPVETLLIPVKCLQEVQGEYSVFVVDAENKVEFRAVELGETLQDMVIVTSGLNANERIVLEGLSRVRTGMTIQPQDKAFESVRNNQ</sequence>
<dbReference type="RefSeq" id="WP_212192958.1">
    <property type="nucleotide sequence ID" value="NZ_JAGTAR010000044.1"/>
</dbReference>